<evidence type="ECO:0000313" key="2">
    <source>
        <dbReference type="Proteomes" id="UP000231192"/>
    </source>
</evidence>
<name>A0A2H0UBA8_9BACT</name>
<evidence type="ECO:0008006" key="3">
    <source>
        <dbReference type="Google" id="ProtNLM"/>
    </source>
</evidence>
<sequence length="179" mass="20221">MASFKQFSAVANLKIGELERHCKNTQINTEYPMSEKQSRRGQVDRMLGQIVSHGRLFEAMTVAERQWVIINPGPAITLFMAAVRELNRVEREEAGARNLLITEVFTRELCEELGFHVGVNTRAHRLTHDEEGKTLLTLGDLAKRTRAELRRVPRVGDLTLDLIEAVLSQRGLHLGAPKL</sequence>
<proteinExistence type="predicted"/>
<dbReference type="Gene3D" id="1.10.150.20">
    <property type="entry name" value="5' to 3' exonuclease, C-terminal subdomain"/>
    <property type="match status" value="1"/>
</dbReference>
<dbReference type="Proteomes" id="UP000231192">
    <property type="component" value="Unassembled WGS sequence"/>
</dbReference>
<dbReference type="SUPFAM" id="SSF47789">
    <property type="entry name" value="C-terminal domain of RNA polymerase alpha subunit"/>
    <property type="match status" value="1"/>
</dbReference>
<evidence type="ECO:0000313" key="1">
    <source>
        <dbReference type="EMBL" id="PIR83620.1"/>
    </source>
</evidence>
<dbReference type="AlphaFoldDB" id="A0A2H0UBA8"/>
<gene>
    <name evidence="1" type="ORF">COU18_02975</name>
</gene>
<dbReference type="EMBL" id="PFBK01000008">
    <property type="protein sequence ID" value="PIR83620.1"/>
    <property type="molecule type" value="Genomic_DNA"/>
</dbReference>
<reference evidence="2" key="1">
    <citation type="submission" date="2017-09" db="EMBL/GenBank/DDBJ databases">
        <title>Depth-based differentiation of microbial function through sediment-hosted aquifers and enrichment of novel symbionts in the deep terrestrial subsurface.</title>
        <authorList>
            <person name="Probst A.J."/>
            <person name="Ladd B."/>
            <person name="Jarett J.K."/>
            <person name="Geller-Mcgrath D.E."/>
            <person name="Sieber C.M.K."/>
            <person name="Emerson J.B."/>
            <person name="Anantharaman K."/>
            <person name="Thomas B.C."/>
            <person name="Malmstrom R."/>
            <person name="Stieglmeier M."/>
            <person name="Klingl A."/>
            <person name="Woyke T."/>
            <person name="Ryan C.M."/>
            <person name="Banfield J.F."/>
        </authorList>
    </citation>
    <scope>NUCLEOTIDE SEQUENCE [LARGE SCALE GENOMIC DNA]</scope>
</reference>
<protein>
    <recommendedName>
        <fullName evidence="3">RNA polymerase alpha subunit C-terminal domain-containing protein</fullName>
    </recommendedName>
</protein>
<organism evidence="1 2">
    <name type="scientific">Candidatus Kaiserbacteria bacterium CG10_big_fil_rev_8_21_14_0_10_51_14</name>
    <dbReference type="NCBI Taxonomy" id="1974610"/>
    <lineage>
        <taxon>Bacteria</taxon>
        <taxon>Candidatus Kaiseribacteriota</taxon>
    </lineage>
</organism>
<accession>A0A2H0UBA8</accession>
<comment type="caution">
    <text evidence="1">The sequence shown here is derived from an EMBL/GenBank/DDBJ whole genome shotgun (WGS) entry which is preliminary data.</text>
</comment>